<dbReference type="PANTHER" id="PTHR37464:SF1">
    <property type="entry name" value="BLL2463 PROTEIN"/>
    <property type="match status" value="1"/>
</dbReference>
<dbReference type="InterPro" id="IPR036465">
    <property type="entry name" value="vWFA_dom_sf"/>
</dbReference>
<dbReference type="OrthoDB" id="5289914at2"/>
<dbReference type="InterPro" id="IPR002035">
    <property type="entry name" value="VWF_A"/>
</dbReference>
<accession>A0A5C6FHC5</accession>
<keyword evidence="1" id="KW-0472">Membrane</keyword>
<reference evidence="3 4" key="1">
    <citation type="submission" date="2019-02" db="EMBL/GenBank/DDBJ databases">
        <title>Deep-cultivation of Planctomycetes and their phenomic and genomic characterization uncovers novel biology.</title>
        <authorList>
            <person name="Wiegand S."/>
            <person name="Jogler M."/>
            <person name="Boedeker C."/>
            <person name="Pinto D."/>
            <person name="Vollmers J."/>
            <person name="Rivas-Marin E."/>
            <person name="Kohn T."/>
            <person name="Peeters S.H."/>
            <person name="Heuer A."/>
            <person name="Rast P."/>
            <person name="Oberbeckmann S."/>
            <person name="Bunk B."/>
            <person name="Jeske O."/>
            <person name="Meyerdierks A."/>
            <person name="Storesund J.E."/>
            <person name="Kallscheuer N."/>
            <person name="Luecker S."/>
            <person name="Lage O.M."/>
            <person name="Pohl T."/>
            <person name="Merkel B.J."/>
            <person name="Hornburger P."/>
            <person name="Mueller R.-W."/>
            <person name="Bruemmer F."/>
            <person name="Labrenz M."/>
            <person name="Spormann A.M."/>
            <person name="Op Den Camp H."/>
            <person name="Overmann J."/>
            <person name="Amann R."/>
            <person name="Jetten M.S.M."/>
            <person name="Mascher T."/>
            <person name="Medema M.H."/>
            <person name="Devos D.P."/>
            <person name="Kaster A.-K."/>
            <person name="Ovreas L."/>
            <person name="Rohde M."/>
            <person name="Galperin M.Y."/>
            <person name="Jogler C."/>
        </authorList>
    </citation>
    <scope>NUCLEOTIDE SEQUENCE [LARGE SCALE GENOMIC DNA]</scope>
    <source>
        <strain evidence="3 4">V7</strain>
    </source>
</reference>
<dbReference type="PANTHER" id="PTHR37464">
    <property type="entry name" value="BLL2463 PROTEIN"/>
    <property type="match status" value="1"/>
</dbReference>
<keyword evidence="1" id="KW-0812">Transmembrane</keyword>
<dbReference type="PROSITE" id="PS50234">
    <property type="entry name" value="VWFA"/>
    <property type="match status" value="1"/>
</dbReference>
<feature type="transmembrane region" description="Helical" evidence="1">
    <location>
        <begin position="12"/>
        <end position="29"/>
    </location>
</feature>
<organism evidence="3 4">
    <name type="scientific">Crateriforma conspicua</name>
    <dbReference type="NCBI Taxonomy" id="2527996"/>
    <lineage>
        <taxon>Bacteria</taxon>
        <taxon>Pseudomonadati</taxon>
        <taxon>Planctomycetota</taxon>
        <taxon>Planctomycetia</taxon>
        <taxon>Planctomycetales</taxon>
        <taxon>Planctomycetaceae</taxon>
        <taxon>Crateriforma</taxon>
    </lineage>
</organism>
<evidence type="ECO:0000259" key="2">
    <source>
        <dbReference type="PROSITE" id="PS50234"/>
    </source>
</evidence>
<dbReference type="Proteomes" id="UP000316476">
    <property type="component" value="Unassembled WGS sequence"/>
</dbReference>
<evidence type="ECO:0000313" key="3">
    <source>
        <dbReference type="EMBL" id="TWU61655.1"/>
    </source>
</evidence>
<dbReference type="Pfam" id="PF07584">
    <property type="entry name" value="BatA"/>
    <property type="match status" value="1"/>
</dbReference>
<dbReference type="AlphaFoldDB" id="A0A5C6FHC5"/>
<dbReference type="SMART" id="SM00327">
    <property type="entry name" value="VWA"/>
    <property type="match status" value="1"/>
</dbReference>
<keyword evidence="1" id="KW-1133">Transmembrane helix</keyword>
<evidence type="ECO:0000256" key="1">
    <source>
        <dbReference type="SAM" id="Phobius"/>
    </source>
</evidence>
<proteinExistence type="predicted"/>
<feature type="transmembrane region" description="Helical" evidence="1">
    <location>
        <begin position="64"/>
        <end position="85"/>
    </location>
</feature>
<dbReference type="Pfam" id="PF13519">
    <property type="entry name" value="VWA_2"/>
    <property type="match status" value="1"/>
</dbReference>
<gene>
    <name evidence="3" type="ORF">V7x_33430</name>
</gene>
<dbReference type="EMBL" id="SJPZ01000002">
    <property type="protein sequence ID" value="TWU61655.1"/>
    <property type="molecule type" value="Genomic_DNA"/>
</dbReference>
<dbReference type="RefSeq" id="WP_146414480.1">
    <property type="nucleotide sequence ID" value="NZ_SJPZ01000002.1"/>
</dbReference>
<dbReference type="Gene3D" id="3.40.50.410">
    <property type="entry name" value="von Willebrand factor, type A domain"/>
    <property type="match status" value="1"/>
</dbReference>
<sequence>MTWIPALQSPWLWGLLAAVPIGIVLLYFLKLRREPVEVPSTYLWMRTIEDLHVNSLLQRLRRSLLLLAQLLVVALAAIALFRPGLRGQSESLDRMVFLLDSSASMQATDLEGNTRFEAAKEMIGGQIDAMTDQDSAMLITFDDRAKVMQSFTSDRRRLRDALQRSEVSNRSTDVLSALRAADGLANPRRSSEMGDVNDVQVADAMPATLKLYSDGGFSPVTEFDLGNLTPEYHAVGTGEVDNLAIIAFSAQRNVEDPTQVQAFATIANAGTVDVSTTVSLMIGDDLVDAQAVDVGASEQTGISFAFAADEATTMRLRIDRKDQLDLDNVAYAGLSPIRSVRVLVVTPGNEPLELALATEKAAKICTADVVSPDFLESESFEKRMLSGVDDLVIFDRCRPDALPATNTFSIGALPPGEWSWRGDPQPVVLVDVDRSHPLLRFVDLFSLLIFQGRSLDGPDGSAVLVEGDAGPVLTIAPRDGYQDLVLGFEVVSQDDDGATVANTNWYAERSWPVFILNVLRYLAGAAEAGGAPSHPTGQTVRLRLESAVDEVTVGREAETARTIQPSETGFLEVVDTDQPGNYLVRDDDRVLSLFSINLFDRTESRIAAKPEIELGYRSVEAADNTVQQRQEYWRIALLVMLGLLAVEWWYFGKRIA</sequence>
<protein>
    <recommendedName>
        <fullName evidence="2">VWFA domain-containing protein</fullName>
    </recommendedName>
</protein>
<dbReference type="SUPFAM" id="SSF53300">
    <property type="entry name" value="vWA-like"/>
    <property type="match status" value="1"/>
</dbReference>
<feature type="domain" description="VWFA" evidence="2">
    <location>
        <begin position="94"/>
        <end position="290"/>
    </location>
</feature>
<comment type="caution">
    <text evidence="3">The sequence shown here is derived from an EMBL/GenBank/DDBJ whole genome shotgun (WGS) entry which is preliminary data.</text>
</comment>
<name>A0A5C6FHC5_9PLAN</name>
<evidence type="ECO:0000313" key="4">
    <source>
        <dbReference type="Proteomes" id="UP000316476"/>
    </source>
</evidence>
<dbReference type="InterPro" id="IPR024163">
    <property type="entry name" value="Aerotolerance_reg_N"/>
</dbReference>
<feature type="transmembrane region" description="Helical" evidence="1">
    <location>
        <begin position="632"/>
        <end position="651"/>
    </location>
</feature>